<dbReference type="GO" id="GO:0022857">
    <property type="term" value="F:transmembrane transporter activity"/>
    <property type="evidence" value="ECO:0007669"/>
    <property type="project" value="InterPro"/>
</dbReference>
<dbReference type="Pfam" id="PF25944">
    <property type="entry name" value="Beta-barrel_RND"/>
    <property type="match status" value="1"/>
</dbReference>
<dbReference type="Pfam" id="PF25917">
    <property type="entry name" value="BSH_RND"/>
    <property type="match status" value="1"/>
</dbReference>
<feature type="domain" description="Multidrug resistance protein MdtA-like barrel-sandwich hybrid" evidence="3">
    <location>
        <begin position="65"/>
        <end position="201"/>
    </location>
</feature>
<dbReference type="AlphaFoldDB" id="B4SG85"/>
<dbReference type="HOGENOM" id="CLU_018816_2_1_10"/>
<reference evidence="6 7" key="1">
    <citation type="submission" date="2008-06" db="EMBL/GenBank/DDBJ databases">
        <title>Complete sequence of Pelodictyon phaeoclathratiforme BU-1.</title>
        <authorList>
            <consortium name="US DOE Joint Genome Institute"/>
            <person name="Lucas S."/>
            <person name="Copeland A."/>
            <person name="Lapidus A."/>
            <person name="Glavina del Rio T."/>
            <person name="Dalin E."/>
            <person name="Tice H."/>
            <person name="Bruce D."/>
            <person name="Goodwin L."/>
            <person name="Pitluck S."/>
            <person name="Schmutz J."/>
            <person name="Larimer F."/>
            <person name="Land M."/>
            <person name="Hauser L."/>
            <person name="Kyrpides N."/>
            <person name="Mikhailova N."/>
            <person name="Liu Z."/>
            <person name="Li T."/>
            <person name="Zhao F."/>
            <person name="Overmann J."/>
            <person name="Bryant D.A."/>
            <person name="Richardson P."/>
        </authorList>
    </citation>
    <scope>NUCLEOTIDE SEQUENCE [LARGE SCALE GENOMIC DNA]</scope>
    <source>
        <strain evidence="7">DSM 5477 / BU-1</strain>
    </source>
</reference>
<dbReference type="NCBIfam" id="TIGR01730">
    <property type="entry name" value="RND_mfp"/>
    <property type="match status" value="1"/>
</dbReference>
<dbReference type="PROSITE" id="PS51257">
    <property type="entry name" value="PROKAR_LIPOPROTEIN"/>
    <property type="match status" value="1"/>
</dbReference>
<dbReference type="InterPro" id="IPR006143">
    <property type="entry name" value="RND_pump_MFP"/>
</dbReference>
<dbReference type="KEGG" id="pph:Ppha_1117"/>
<dbReference type="GO" id="GO:0046677">
    <property type="term" value="P:response to antibiotic"/>
    <property type="evidence" value="ECO:0007669"/>
    <property type="project" value="TreeGrafter"/>
</dbReference>
<dbReference type="Gene3D" id="2.40.50.100">
    <property type="match status" value="1"/>
</dbReference>
<dbReference type="Gene3D" id="2.40.30.170">
    <property type="match status" value="1"/>
</dbReference>
<keyword evidence="7" id="KW-1185">Reference proteome</keyword>
<dbReference type="Proteomes" id="UP000002724">
    <property type="component" value="Chromosome"/>
</dbReference>
<protein>
    <submittedName>
        <fullName evidence="6">Efflux transporter, RND family, MFP subunit</fullName>
    </submittedName>
</protein>
<dbReference type="EMBL" id="CP001110">
    <property type="protein sequence ID" value="ACF43396.1"/>
    <property type="molecule type" value="Genomic_DNA"/>
</dbReference>
<dbReference type="InterPro" id="IPR058626">
    <property type="entry name" value="MdtA-like_b-barrel"/>
</dbReference>
<dbReference type="Gene3D" id="1.10.287.470">
    <property type="entry name" value="Helix hairpin bin"/>
    <property type="match status" value="1"/>
</dbReference>
<dbReference type="Gene3D" id="2.40.420.20">
    <property type="match status" value="1"/>
</dbReference>
<evidence type="ECO:0000259" key="4">
    <source>
        <dbReference type="Pfam" id="PF25944"/>
    </source>
</evidence>
<evidence type="ECO:0000259" key="5">
    <source>
        <dbReference type="Pfam" id="PF25967"/>
    </source>
</evidence>
<dbReference type="RefSeq" id="WP_012507888.1">
    <property type="nucleotide sequence ID" value="NC_011060.1"/>
</dbReference>
<dbReference type="eggNOG" id="COG0845">
    <property type="taxonomic scope" value="Bacteria"/>
</dbReference>
<evidence type="ECO:0000256" key="1">
    <source>
        <dbReference type="ARBA" id="ARBA00004196"/>
    </source>
</evidence>
<accession>B4SG85</accession>
<name>B4SG85_PELPB</name>
<dbReference type="PANTHER" id="PTHR30158:SF23">
    <property type="entry name" value="MULTIDRUG RESISTANCE PROTEIN MEXA"/>
    <property type="match status" value="1"/>
</dbReference>
<dbReference type="PANTHER" id="PTHR30158">
    <property type="entry name" value="ACRA/E-RELATED COMPONENT OF DRUG EFFLUX TRANSPORTER"/>
    <property type="match status" value="1"/>
</dbReference>
<feature type="domain" description="Multidrug resistance protein MdtA-like beta-barrel" evidence="4">
    <location>
        <begin position="214"/>
        <end position="298"/>
    </location>
</feature>
<evidence type="ECO:0000259" key="3">
    <source>
        <dbReference type="Pfam" id="PF25917"/>
    </source>
</evidence>
<dbReference type="STRING" id="324925.Ppha_1117"/>
<sequence length="376" mass="40629" precursor="true">MKRFFRIPVLIGMCVPLFFSGCGSGGGGKDPMKQGTPALPVMTLSTSDASVKEEYSALLEGKVNVEIRPQLDGTLQKIYVDEGASVKAGQPLFKIDDRVYREQYNSAFAAQHAAEAGLAVAKLEVEKLLPLVQNKVISDIQLKIARANYQASLAAVEQTRASARSAAVNLGYTVIKAPVSGYIGKIPFRIGSLLSQNQSEWLTLLSDVSEIYASFSMSEIAFMRFRQYYPGVTLQEKVRQVSPVSLIMADGSTFSEKGAISTISGQFDQATGSVRIRAVFRNPEGVLRSGNTGKVVIESLSRNVLLVPQAATVELQDKVFVFQLAKDNKVTKRVIVVSAKSGNNYIVSSGVKQGDVIVTAGIEKLQDGALIKPIKK</sequence>
<comment type="similarity">
    <text evidence="2">Belongs to the membrane fusion protein (MFP) (TC 8.A.1) family.</text>
</comment>
<evidence type="ECO:0000313" key="6">
    <source>
        <dbReference type="EMBL" id="ACF43396.1"/>
    </source>
</evidence>
<proteinExistence type="inferred from homology"/>
<dbReference type="InterPro" id="IPR058625">
    <property type="entry name" value="MdtA-like_BSH"/>
</dbReference>
<dbReference type="GO" id="GO:0005886">
    <property type="term" value="C:plasma membrane"/>
    <property type="evidence" value="ECO:0007669"/>
    <property type="project" value="TreeGrafter"/>
</dbReference>
<feature type="domain" description="Multidrug resistance protein MdtA-like C-terminal permuted SH3" evidence="5">
    <location>
        <begin position="303"/>
        <end position="364"/>
    </location>
</feature>
<evidence type="ECO:0000256" key="2">
    <source>
        <dbReference type="ARBA" id="ARBA00009477"/>
    </source>
</evidence>
<dbReference type="Pfam" id="PF25967">
    <property type="entry name" value="RND-MFP_C"/>
    <property type="match status" value="1"/>
</dbReference>
<comment type="subcellular location">
    <subcellularLocation>
        <location evidence="1">Cell envelope</location>
    </subcellularLocation>
</comment>
<organism evidence="6 7">
    <name type="scientific">Pelodictyon phaeoclathratiforme (strain DSM 5477 / BU-1)</name>
    <dbReference type="NCBI Taxonomy" id="324925"/>
    <lineage>
        <taxon>Bacteria</taxon>
        <taxon>Pseudomonadati</taxon>
        <taxon>Chlorobiota</taxon>
        <taxon>Chlorobiia</taxon>
        <taxon>Chlorobiales</taxon>
        <taxon>Chlorobiaceae</taxon>
        <taxon>Chlorobium/Pelodictyon group</taxon>
        <taxon>Pelodictyon</taxon>
    </lineage>
</organism>
<dbReference type="GO" id="GO:0030313">
    <property type="term" value="C:cell envelope"/>
    <property type="evidence" value="ECO:0007669"/>
    <property type="project" value="UniProtKB-SubCell"/>
</dbReference>
<gene>
    <name evidence="6" type="ordered locus">Ppha_1117</name>
</gene>
<dbReference type="InterPro" id="IPR058627">
    <property type="entry name" value="MdtA-like_C"/>
</dbReference>
<dbReference type="SUPFAM" id="SSF111369">
    <property type="entry name" value="HlyD-like secretion proteins"/>
    <property type="match status" value="1"/>
</dbReference>
<evidence type="ECO:0000313" key="7">
    <source>
        <dbReference type="Proteomes" id="UP000002724"/>
    </source>
</evidence>